<name>A0A4E0QSP1_9GAMM</name>
<dbReference type="Pfam" id="PF00480">
    <property type="entry name" value="ROK"/>
    <property type="match status" value="1"/>
</dbReference>
<organism evidence="1 2">
    <name type="scientific">Candidatus Thiomargarita nelsonii</name>
    <dbReference type="NCBI Taxonomy" id="1003181"/>
    <lineage>
        <taxon>Bacteria</taxon>
        <taxon>Pseudomonadati</taxon>
        <taxon>Pseudomonadota</taxon>
        <taxon>Gammaproteobacteria</taxon>
        <taxon>Thiotrichales</taxon>
        <taxon>Thiotrichaceae</taxon>
        <taxon>Thiomargarita</taxon>
    </lineage>
</organism>
<gene>
    <name evidence="1" type="ORF">PN36_03890</name>
</gene>
<comment type="caution">
    <text evidence="1">The sequence shown here is derived from an EMBL/GenBank/DDBJ whole genome shotgun (WGS) entry which is preliminary data.</text>
</comment>
<sequence>MEILGIDIGGSGIKGAPVNIETGELTAERHRIPTPAPSVPDAVASVVAEIAQHFNWHGPIGCTFPAVIKNGVVHTAANVDPSWIGTNGEELIKAKTDCPVLLLNDADAAGFAEMELGAGKGRDGVVILHTFGTGIGSAIFVDGRLVPNTEFGHMEIRCKDAEHRASARNRTDEGLKWKAWAWRVNEFLARMEGLFWPDLFIIGGGVSRKHEKFLHLLNTRADIVPAQMLNQAGIIGAAIAAGKHLS</sequence>
<dbReference type="InterPro" id="IPR000600">
    <property type="entry name" value="ROK"/>
</dbReference>
<dbReference type="AlphaFoldDB" id="A0A4E0QSP1"/>
<dbReference type="PANTHER" id="PTHR18964:SF146">
    <property type="entry name" value="POLYPHOSPHATE GLUCOKINASE"/>
    <property type="match status" value="1"/>
</dbReference>
<dbReference type="EMBL" id="JSZA02000011">
    <property type="protein sequence ID" value="TGO03558.1"/>
    <property type="molecule type" value="Genomic_DNA"/>
</dbReference>
<dbReference type="Gene3D" id="3.30.420.40">
    <property type="match status" value="2"/>
</dbReference>
<dbReference type="GO" id="GO:0016301">
    <property type="term" value="F:kinase activity"/>
    <property type="evidence" value="ECO:0007669"/>
    <property type="project" value="UniProtKB-KW"/>
</dbReference>
<dbReference type="CDD" id="cd24058">
    <property type="entry name" value="ASKHA_NBD_ROK_PPGK"/>
    <property type="match status" value="1"/>
</dbReference>
<accession>A0A4E0QSP1</accession>
<reference evidence="1 2" key="1">
    <citation type="journal article" date="2016" name="Front. Microbiol.">
        <title>Single-Cell (Meta-)Genomics of a Dimorphic Candidatus Thiomargarita nelsonii Reveals Genomic Plasticity.</title>
        <authorList>
            <person name="Flood B.E."/>
            <person name="Fliss P."/>
            <person name="Jones D.S."/>
            <person name="Dick G.J."/>
            <person name="Jain S."/>
            <person name="Kaster A.K."/>
            <person name="Winkel M."/>
            <person name="Mussmann M."/>
            <person name="Bailey J."/>
        </authorList>
    </citation>
    <scope>NUCLEOTIDE SEQUENCE [LARGE SCALE GENOMIC DNA]</scope>
    <source>
        <strain evidence="1">Hydrate Ridge</strain>
    </source>
</reference>
<proteinExistence type="predicted"/>
<dbReference type="InterPro" id="IPR043129">
    <property type="entry name" value="ATPase_NBD"/>
</dbReference>
<dbReference type="SUPFAM" id="SSF53067">
    <property type="entry name" value="Actin-like ATPase domain"/>
    <property type="match status" value="1"/>
</dbReference>
<dbReference type="PANTHER" id="PTHR18964">
    <property type="entry name" value="ROK (REPRESSOR, ORF, KINASE) FAMILY"/>
    <property type="match status" value="1"/>
</dbReference>
<protein>
    <submittedName>
        <fullName evidence="1">Polyphosphate glucokinase</fullName>
    </submittedName>
</protein>
<evidence type="ECO:0000313" key="2">
    <source>
        <dbReference type="Proteomes" id="UP000030428"/>
    </source>
</evidence>
<dbReference type="Proteomes" id="UP000030428">
    <property type="component" value="Unassembled WGS sequence"/>
</dbReference>
<evidence type="ECO:0000313" key="1">
    <source>
        <dbReference type="EMBL" id="TGO03558.1"/>
    </source>
</evidence>
<dbReference type="NCBIfam" id="NF045942">
    <property type="entry name" value="PolPhglucPhase"/>
    <property type="match status" value="1"/>
</dbReference>
<keyword evidence="2" id="KW-1185">Reference proteome</keyword>